<keyword evidence="5" id="KW-1015">Disulfide bond</keyword>
<dbReference type="GO" id="GO:0098552">
    <property type="term" value="C:side of membrane"/>
    <property type="evidence" value="ECO:0007669"/>
    <property type="project" value="UniProtKB-KW"/>
</dbReference>
<dbReference type="SMART" id="SM00499">
    <property type="entry name" value="AAI"/>
    <property type="match status" value="1"/>
</dbReference>
<evidence type="ECO:0000256" key="6">
    <source>
        <dbReference type="ARBA" id="ARBA00023180"/>
    </source>
</evidence>
<feature type="compositionally biased region" description="Polar residues" evidence="8">
    <location>
        <begin position="158"/>
        <end position="182"/>
    </location>
</feature>
<keyword evidence="6" id="KW-0325">Glycoprotein</keyword>
<feature type="chain" id="PRO_5032293815" description="Bifunctional inhibitor/plant lipid transfer protein/seed storage helical domain-containing protein" evidence="9">
    <location>
        <begin position="28"/>
        <end position="216"/>
    </location>
</feature>
<evidence type="ECO:0000256" key="1">
    <source>
        <dbReference type="ARBA" id="ARBA00004609"/>
    </source>
</evidence>
<evidence type="ECO:0000256" key="5">
    <source>
        <dbReference type="ARBA" id="ARBA00023157"/>
    </source>
</evidence>
<keyword evidence="3" id="KW-0472">Membrane</keyword>
<accession>A0A834YLA4</accession>
<dbReference type="GO" id="GO:0005886">
    <property type="term" value="C:plasma membrane"/>
    <property type="evidence" value="ECO:0007669"/>
    <property type="project" value="UniProtKB-SubCell"/>
</dbReference>
<feature type="region of interest" description="Disordered" evidence="8">
    <location>
        <begin position="121"/>
        <end position="199"/>
    </location>
</feature>
<evidence type="ECO:0000256" key="8">
    <source>
        <dbReference type="SAM" id="MobiDB-lite"/>
    </source>
</evidence>
<gene>
    <name evidence="11" type="ORF">HHK36_026753</name>
</gene>
<evidence type="ECO:0000256" key="3">
    <source>
        <dbReference type="ARBA" id="ARBA00022622"/>
    </source>
</evidence>
<organism evidence="11 12">
    <name type="scientific">Tetracentron sinense</name>
    <name type="common">Spur-leaf</name>
    <dbReference type="NCBI Taxonomy" id="13715"/>
    <lineage>
        <taxon>Eukaryota</taxon>
        <taxon>Viridiplantae</taxon>
        <taxon>Streptophyta</taxon>
        <taxon>Embryophyta</taxon>
        <taxon>Tracheophyta</taxon>
        <taxon>Spermatophyta</taxon>
        <taxon>Magnoliopsida</taxon>
        <taxon>Trochodendrales</taxon>
        <taxon>Trochodendraceae</taxon>
        <taxon>Tetracentron</taxon>
    </lineage>
</organism>
<dbReference type="OrthoDB" id="1914452at2759"/>
<name>A0A834YLA4_TETSI</name>
<evidence type="ECO:0000256" key="7">
    <source>
        <dbReference type="ARBA" id="ARBA00023288"/>
    </source>
</evidence>
<feature type="domain" description="Bifunctional inhibitor/plant lipid transfer protein/seed storage helical" evidence="10">
    <location>
        <begin position="33"/>
        <end position="112"/>
    </location>
</feature>
<comment type="similarity">
    <text evidence="2">Belongs to the plant LTP family.</text>
</comment>
<keyword evidence="4 9" id="KW-0732">Signal</keyword>
<comment type="subcellular location">
    <subcellularLocation>
        <location evidence="1">Cell membrane</location>
        <topology evidence="1">Lipid-anchor</topology>
        <topology evidence="1">GPI-anchor</topology>
    </subcellularLocation>
</comment>
<evidence type="ECO:0000256" key="4">
    <source>
        <dbReference type="ARBA" id="ARBA00022729"/>
    </source>
</evidence>
<keyword evidence="3" id="KW-0336">GPI-anchor</keyword>
<feature type="compositionally biased region" description="Low complexity" evidence="8">
    <location>
        <begin position="136"/>
        <end position="152"/>
    </location>
</feature>
<dbReference type="InterPro" id="IPR036312">
    <property type="entry name" value="Bifun_inhib/LTP/seed_sf"/>
</dbReference>
<reference evidence="11 12" key="1">
    <citation type="submission" date="2020-04" db="EMBL/GenBank/DDBJ databases">
        <title>Plant Genome Project.</title>
        <authorList>
            <person name="Zhang R.-G."/>
        </authorList>
    </citation>
    <scope>NUCLEOTIDE SEQUENCE [LARGE SCALE GENOMIC DNA]</scope>
    <source>
        <strain evidence="11">YNK0</strain>
        <tissue evidence="11">Leaf</tissue>
    </source>
</reference>
<evidence type="ECO:0000256" key="2">
    <source>
        <dbReference type="ARBA" id="ARBA00009748"/>
    </source>
</evidence>
<dbReference type="Proteomes" id="UP000655225">
    <property type="component" value="Unassembled WGS sequence"/>
</dbReference>
<dbReference type="Gene3D" id="1.10.110.10">
    <property type="entry name" value="Plant lipid-transfer and hydrophobic proteins"/>
    <property type="match status" value="1"/>
</dbReference>
<evidence type="ECO:0000256" key="9">
    <source>
        <dbReference type="SAM" id="SignalP"/>
    </source>
</evidence>
<dbReference type="PANTHER" id="PTHR33044">
    <property type="entry name" value="BIFUNCTIONAL INHIBITOR/LIPID-TRANSFER PROTEIN/SEED STORAGE 2S ALBUMIN SUPERFAMILY PROTEIN-RELATED"/>
    <property type="match status" value="1"/>
</dbReference>
<keyword evidence="12" id="KW-1185">Reference proteome</keyword>
<dbReference type="InterPro" id="IPR016140">
    <property type="entry name" value="Bifunc_inhib/LTP/seed_store"/>
</dbReference>
<evidence type="ECO:0000313" key="12">
    <source>
        <dbReference type="Proteomes" id="UP000655225"/>
    </source>
</evidence>
<dbReference type="FunFam" id="1.10.110.10:FF:000001">
    <property type="entry name" value="Bifunctional inhibitor/lipid-transfer protein/seed storage 2S albumin superfamily protein"/>
    <property type="match status" value="1"/>
</dbReference>
<sequence length="216" mass="21568">MEGFKGFGGLIAVSAMVFAISVMSVNGQIITPCTASMITSFTPCFNFITGSSGNGSAPTSDCCGTLKSLVSSSMDCACLIVTGNVPFQLPINRTLAISLPRACKMGGVPLQCKASGTPLPAPGPVSLGPTLPPGSAPSSSPTATSNSESASPDLAPESGTTSALAPVSPSVNAESPPTTTSPGIRPVLTPSAAKPSHTSSPSLLLFVLGSIVFKYF</sequence>
<dbReference type="OMA" id="MTNAMNC"/>
<evidence type="ECO:0000313" key="11">
    <source>
        <dbReference type="EMBL" id="KAF8388087.1"/>
    </source>
</evidence>
<evidence type="ECO:0000259" key="10">
    <source>
        <dbReference type="SMART" id="SM00499"/>
    </source>
</evidence>
<dbReference type="InterPro" id="IPR043325">
    <property type="entry name" value="LTSS"/>
</dbReference>
<dbReference type="AlphaFoldDB" id="A0A834YLA4"/>
<protein>
    <recommendedName>
        <fullName evidence="10">Bifunctional inhibitor/plant lipid transfer protein/seed storage helical domain-containing protein</fullName>
    </recommendedName>
</protein>
<feature type="signal peptide" evidence="9">
    <location>
        <begin position="1"/>
        <end position="27"/>
    </location>
</feature>
<dbReference type="Pfam" id="PF14368">
    <property type="entry name" value="LTP_2"/>
    <property type="match status" value="1"/>
</dbReference>
<dbReference type="CDD" id="cd00010">
    <property type="entry name" value="AAI_LTSS"/>
    <property type="match status" value="1"/>
</dbReference>
<proteinExistence type="inferred from homology"/>
<dbReference type="EMBL" id="JABCRI010000020">
    <property type="protein sequence ID" value="KAF8388087.1"/>
    <property type="molecule type" value="Genomic_DNA"/>
</dbReference>
<comment type="caution">
    <text evidence="11">The sequence shown here is derived from an EMBL/GenBank/DDBJ whole genome shotgun (WGS) entry which is preliminary data.</text>
</comment>
<keyword evidence="7" id="KW-0449">Lipoprotein</keyword>
<dbReference type="SUPFAM" id="SSF47699">
    <property type="entry name" value="Bifunctional inhibitor/lipid-transfer protein/seed storage 2S albumin"/>
    <property type="match status" value="1"/>
</dbReference>